<feature type="transmembrane region" description="Helical" evidence="6">
    <location>
        <begin position="316"/>
        <end position="333"/>
    </location>
</feature>
<evidence type="ECO:0000256" key="3">
    <source>
        <dbReference type="ARBA" id="ARBA00022989"/>
    </source>
</evidence>
<dbReference type="InterPro" id="IPR004841">
    <property type="entry name" value="AA-permease/SLC12A_dom"/>
</dbReference>
<feature type="transmembrane region" description="Helical" evidence="6">
    <location>
        <begin position="378"/>
        <end position="400"/>
    </location>
</feature>
<evidence type="ECO:0000256" key="4">
    <source>
        <dbReference type="ARBA" id="ARBA00023136"/>
    </source>
</evidence>
<feature type="transmembrane region" description="Helical" evidence="6">
    <location>
        <begin position="136"/>
        <end position="156"/>
    </location>
</feature>
<feature type="compositionally biased region" description="Basic and acidic residues" evidence="5">
    <location>
        <begin position="974"/>
        <end position="990"/>
    </location>
</feature>
<dbReference type="InterPro" id="IPR050524">
    <property type="entry name" value="APC_YAT"/>
</dbReference>
<reference evidence="8 9" key="1">
    <citation type="submission" date="2018-02" db="EMBL/GenBank/DDBJ databases">
        <title>The genomes of Aspergillus section Nigri reveals drivers in fungal speciation.</title>
        <authorList>
            <consortium name="DOE Joint Genome Institute"/>
            <person name="Vesth T.C."/>
            <person name="Nybo J."/>
            <person name="Theobald S."/>
            <person name="Brandl J."/>
            <person name="Frisvad J.C."/>
            <person name="Nielsen K.F."/>
            <person name="Lyhne E.K."/>
            <person name="Kogle M.E."/>
            <person name="Kuo A."/>
            <person name="Riley R."/>
            <person name="Clum A."/>
            <person name="Nolan M."/>
            <person name="Lipzen A."/>
            <person name="Salamov A."/>
            <person name="Henrissat B."/>
            <person name="Wiebenga A."/>
            <person name="De vries R.P."/>
            <person name="Grigoriev I.V."/>
            <person name="Mortensen U.H."/>
            <person name="Andersen M.R."/>
            <person name="Baker S.E."/>
        </authorList>
    </citation>
    <scope>NUCLEOTIDE SEQUENCE [LARGE SCALE GENOMIC DNA]</scope>
    <source>
        <strain evidence="8 9">CBS 707.79</strain>
    </source>
</reference>
<feature type="transmembrane region" description="Helical" evidence="6">
    <location>
        <begin position="339"/>
        <end position="358"/>
    </location>
</feature>
<evidence type="ECO:0000256" key="1">
    <source>
        <dbReference type="ARBA" id="ARBA00004141"/>
    </source>
</evidence>
<comment type="subcellular location">
    <subcellularLocation>
        <location evidence="1">Membrane</location>
        <topology evidence="1">Multi-pass membrane protein</topology>
    </subcellularLocation>
</comment>
<feature type="transmembrane region" description="Helical" evidence="6">
    <location>
        <begin position="267"/>
        <end position="288"/>
    </location>
</feature>
<feature type="compositionally biased region" description="Basic residues" evidence="5">
    <location>
        <begin position="564"/>
        <end position="578"/>
    </location>
</feature>
<feature type="compositionally biased region" description="Basic and acidic residues" evidence="5">
    <location>
        <begin position="1324"/>
        <end position="1353"/>
    </location>
</feature>
<feature type="compositionally biased region" description="Polar residues" evidence="5">
    <location>
        <begin position="956"/>
        <end position="972"/>
    </location>
</feature>
<dbReference type="InterPro" id="IPR001214">
    <property type="entry name" value="SET_dom"/>
</dbReference>
<dbReference type="EMBL" id="KZ825844">
    <property type="protein sequence ID" value="PYH95987.1"/>
    <property type="molecule type" value="Genomic_DNA"/>
</dbReference>
<keyword evidence="9" id="KW-1185">Reference proteome</keyword>
<feature type="transmembrane region" description="Helical" evidence="6">
    <location>
        <begin position="107"/>
        <end position="124"/>
    </location>
</feature>
<feature type="compositionally biased region" description="Polar residues" evidence="5">
    <location>
        <begin position="1195"/>
        <end position="1208"/>
    </location>
</feature>
<dbReference type="STRING" id="1448320.A0A319DPF7"/>
<evidence type="ECO:0000256" key="6">
    <source>
        <dbReference type="SAM" id="Phobius"/>
    </source>
</evidence>
<keyword evidence="3 6" id="KW-1133">Transmembrane helix</keyword>
<dbReference type="PANTHER" id="PTHR43341:SF34">
    <property type="entry name" value="TRANSPORTER, PUTATIVE (EUROFUNG)-RELATED"/>
    <property type="match status" value="1"/>
</dbReference>
<dbReference type="VEuPathDB" id="FungiDB:BO71DRAFT_448962"/>
<gene>
    <name evidence="8" type="ORF">BO71DRAFT_448962</name>
</gene>
<dbReference type="InterPro" id="IPR046341">
    <property type="entry name" value="SET_dom_sf"/>
</dbReference>
<feature type="compositionally biased region" description="Polar residues" evidence="5">
    <location>
        <begin position="1354"/>
        <end position="1365"/>
    </location>
</feature>
<feature type="compositionally biased region" description="Low complexity" evidence="5">
    <location>
        <begin position="1076"/>
        <end position="1087"/>
    </location>
</feature>
<accession>A0A319DPF7</accession>
<feature type="compositionally biased region" description="Low complexity" evidence="5">
    <location>
        <begin position="610"/>
        <end position="620"/>
    </location>
</feature>
<dbReference type="Gene3D" id="2.170.270.10">
    <property type="entry name" value="SET domain"/>
    <property type="match status" value="1"/>
</dbReference>
<proteinExistence type="predicted"/>
<dbReference type="SUPFAM" id="SSF82199">
    <property type="entry name" value="SET domain"/>
    <property type="match status" value="1"/>
</dbReference>
<feature type="transmembrane region" description="Helical" evidence="6">
    <location>
        <begin position="80"/>
        <end position="101"/>
    </location>
</feature>
<protein>
    <recommendedName>
        <fullName evidence="7">SET domain-containing protein</fullName>
    </recommendedName>
</protein>
<sequence>MAIIPTFGTGLFIGAGQALAAGGPASLLVSYILISGLAYCLTTANAEIAAHRPAPHGTLVAHGFEYGSSHLGFSLGYLRWYSLAMMVPFEITTAMVNLGLWSPEPRMAVRLSIVTVLIILFNMLPQRAFRRTETLFTGLKIVTTAGLALCSLFLAIRGLPGTPIRGFRYWHEPGPLNEYLCLLYSVISFTLTPEITVQRAEQNNTDQSPGILSMARVDSIQLFALYILSVFMMTLASPFDEPRLTNHGMGAGQSPFIVGIERAKIPVLPVIVTALFFLSSIASGRSFLYLSSRTLYTLAEQGHAPALLATRNRWEVPYVAIITSALLSLSAIFNSLMYFITTSGSISWLFSCVIYLRFLRKTEAHTVLRVHQSRVQPYGVYFGILGCILLPIANALVLAFPAPTPDEAPAVSWSGLRLRNAIPVYLGICAFLLLYSGHRARAALIRRATTKAQEEILHPVSSNRRIAITHPTTEPFPVTVPLNSPVVNGAVSDSVAPEEEEPYTIKCICAFEDDDGNTHIECYYHGRDVPEVHNCVECEPRSLDGRRATERQRRLREQNDGDRKAKRSGTKSHKKKPREHGDQVNGFHHRSESSARDQPLAKKVKTNHRSSGSVSSASGVPNFPADARKRAAPSMSPTKTSGPSIPLYSQEFLHLYDHDQDYASMDSNLFVNLPLATELAAWVSEPEAIAQISNGRSAQDIFTWSDAPLDRSRWPTLSTETITDSSIEVEGQHPTWKILKTRDRVGKDEIVGEITGKIGLLRDYCLDPSNGFQELRHPQPFVFFHPQLPLYIDSRHEGSVLRYVRRSCRPNVTMKTYITNQVEYHFCFVAKEDIAADSELTAVWYLDPQLFESTNGLVKQESSENVTDTAANCISNVLAHFGGCNVDRRRHPKALDTNAKQVNAKRKKTKPKTNISPPAANSRAGSETTRNPDEDDQADSRSASGSARDQTHSRDLTPTLQIPTEGFTQGDSELSAREKRKIAAAEKKFQQLEQDQQAMQKRRKRASGQSTHGARERQSHSPPSGGPVGSLPGMRHGSPRKASGDPSTPSVRSPLMRLHYVDSAIQTDSDANDSMLSPSLPSSRRPSFVPLTQRLLKRCYSDRVKLEKSQSPISPQPNLGHTDSSPASPSPQETVPLTATTPSVSAENQDADMQDVDSPLEISPSQSHDTHLDASPLSGRGSVKPPLPSPWPSTAAHNTRIPGNTGNRPRTGLRVPLPPAISTSHPSTTSPRSTAPLTFSSPSAELSSQASSHPTMPTTPASGVAGPSPVKKKLSLGDYLIRRGTLTTPTSEKTQAQATAMLPPTPHGLPPTNRDGGAAGHHYSPRETKTAEEAEGNRTAERGTQEASMKDVSRATTTSHIPSAT</sequence>
<dbReference type="GO" id="GO:0016020">
    <property type="term" value="C:membrane"/>
    <property type="evidence" value="ECO:0007669"/>
    <property type="project" value="UniProtKB-SubCell"/>
</dbReference>
<dbReference type="OrthoDB" id="1928087at2759"/>
<feature type="region of interest" description="Disordered" evidence="5">
    <location>
        <begin position="891"/>
        <end position="1089"/>
    </location>
</feature>
<evidence type="ECO:0000313" key="9">
    <source>
        <dbReference type="Proteomes" id="UP000247810"/>
    </source>
</evidence>
<feature type="domain" description="SET" evidence="7">
    <location>
        <begin position="720"/>
        <end position="845"/>
    </location>
</feature>
<feature type="compositionally biased region" description="Basic and acidic residues" evidence="5">
    <location>
        <begin position="546"/>
        <end position="563"/>
    </location>
</feature>
<name>A0A319DPF7_9EURO</name>
<keyword evidence="2 6" id="KW-0812">Transmembrane</keyword>
<evidence type="ECO:0000313" key="8">
    <source>
        <dbReference type="EMBL" id="PYH95987.1"/>
    </source>
</evidence>
<keyword evidence="4 6" id="KW-0472">Membrane</keyword>
<evidence type="ECO:0000256" key="5">
    <source>
        <dbReference type="SAM" id="MobiDB-lite"/>
    </source>
</evidence>
<dbReference type="GO" id="GO:0015171">
    <property type="term" value="F:amino acid transmembrane transporter activity"/>
    <property type="evidence" value="ECO:0007669"/>
    <property type="project" value="TreeGrafter"/>
</dbReference>
<evidence type="ECO:0000256" key="2">
    <source>
        <dbReference type="ARBA" id="ARBA00022692"/>
    </source>
</evidence>
<feature type="transmembrane region" description="Helical" evidence="6">
    <location>
        <begin position="218"/>
        <end position="239"/>
    </location>
</feature>
<dbReference type="Pfam" id="PF00324">
    <property type="entry name" value="AA_permease"/>
    <property type="match status" value="1"/>
</dbReference>
<evidence type="ECO:0000259" key="7">
    <source>
        <dbReference type="PROSITE" id="PS50280"/>
    </source>
</evidence>
<feature type="region of interest" description="Disordered" evidence="5">
    <location>
        <begin position="546"/>
        <end position="644"/>
    </location>
</feature>
<feature type="region of interest" description="Disordered" evidence="5">
    <location>
        <begin position="1106"/>
        <end position="1365"/>
    </location>
</feature>
<dbReference type="SMART" id="SM00317">
    <property type="entry name" value="SET"/>
    <property type="match status" value="1"/>
</dbReference>
<dbReference type="Pfam" id="PF00856">
    <property type="entry name" value="SET"/>
    <property type="match status" value="1"/>
</dbReference>
<feature type="compositionally biased region" description="Polar residues" evidence="5">
    <location>
        <begin position="1064"/>
        <end position="1075"/>
    </location>
</feature>
<dbReference type="Proteomes" id="UP000247810">
    <property type="component" value="Unassembled WGS sequence"/>
</dbReference>
<dbReference type="PROSITE" id="PS50280">
    <property type="entry name" value="SET"/>
    <property type="match status" value="1"/>
</dbReference>
<feature type="compositionally biased region" description="Polar residues" evidence="5">
    <location>
        <begin position="1109"/>
        <end position="1148"/>
    </location>
</feature>
<dbReference type="PANTHER" id="PTHR43341">
    <property type="entry name" value="AMINO ACID PERMEASE"/>
    <property type="match status" value="1"/>
</dbReference>
<organism evidence="8 9">
    <name type="scientific">Aspergillus ellipticus CBS 707.79</name>
    <dbReference type="NCBI Taxonomy" id="1448320"/>
    <lineage>
        <taxon>Eukaryota</taxon>
        <taxon>Fungi</taxon>
        <taxon>Dikarya</taxon>
        <taxon>Ascomycota</taxon>
        <taxon>Pezizomycotina</taxon>
        <taxon>Eurotiomycetes</taxon>
        <taxon>Eurotiomycetidae</taxon>
        <taxon>Eurotiales</taxon>
        <taxon>Aspergillaceae</taxon>
        <taxon>Aspergillus</taxon>
        <taxon>Aspergillus subgen. Circumdati</taxon>
    </lineage>
</organism>
<feature type="compositionally biased region" description="Low complexity" evidence="5">
    <location>
        <begin position="1220"/>
        <end position="1252"/>
    </location>
</feature>
<dbReference type="Gene3D" id="1.20.1740.10">
    <property type="entry name" value="Amino acid/polyamine transporter I"/>
    <property type="match status" value="1"/>
</dbReference>
<feature type="compositionally biased region" description="Polar residues" evidence="5">
    <location>
        <begin position="1285"/>
        <end position="1298"/>
    </location>
</feature>